<dbReference type="NCBIfam" id="NF006002">
    <property type="entry name" value="PRK08132.1"/>
    <property type="match status" value="1"/>
</dbReference>
<keyword evidence="5" id="KW-0503">Monooxygenase</keyword>
<dbReference type="AlphaFoldDB" id="A0AA46P288"/>
<dbReference type="Gene3D" id="3.50.50.60">
    <property type="entry name" value="FAD/NAD(P)-binding domain"/>
    <property type="match status" value="1"/>
</dbReference>
<dbReference type="Pfam" id="PF01494">
    <property type="entry name" value="FAD_binding_3"/>
    <property type="match status" value="1"/>
</dbReference>
<dbReference type="Gene3D" id="3.30.70.2450">
    <property type="match status" value="1"/>
</dbReference>
<keyword evidence="3" id="KW-0274">FAD</keyword>
<accession>A0AA46P288</accession>
<dbReference type="InterPro" id="IPR002938">
    <property type="entry name" value="FAD-bd"/>
</dbReference>
<comment type="cofactor">
    <cofactor evidence="1">
        <name>FAD</name>
        <dbReference type="ChEBI" id="CHEBI:57692"/>
    </cofactor>
</comment>
<keyword evidence="2" id="KW-0285">Flavoprotein</keyword>
<keyword evidence="5" id="KW-0560">Oxidoreductase</keyword>
<evidence type="ECO:0000259" key="4">
    <source>
        <dbReference type="Pfam" id="PF01494"/>
    </source>
</evidence>
<evidence type="ECO:0000313" key="6">
    <source>
        <dbReference type="Proteomes" id="UP001163947"/>
    </source>
</evidence>
<proteinExistence type="predicted"/>
<organism evidence="5 6">
    <name type="scientific">Rhodococcus aetherivorans</name>
    <dbReference type="NCBI Taxonomy" id="191292"/>
    <lineage>
        <taxon>Bacteria</taxon>
        <taxon>Bacillati</taxon>
        <taxon>Actinomycetota</taxon>
        <taxon>Actinomycetes</taxon>
        <taxon>Mycobacteriales</taxon>
        <taxon>Nocardiaceae</taxon>
        <taxon>Rhodococcus</taxon>
    </lineage>
</organism>
<dbReference type="PANTHER" id="PTHR43004">
    <property type="entry name" value="TRK SYSTEM POTASSIUM UPTAKE PROTEIN"/>
    <property type="match status" value="1"/>
</dbReference>
<dbReference type="PANTHER" id="PTHR43004:SF19">
    <property type="entry name" value="BINDING MONOOXYGENASE, PUTATIVE (JCVI)-RELATED"/>
    <property type="match status" value="1"/>
</dbReference>
<dbReference type="GO" id="GO:0071949">
    <property type="term" value="F:FAD binding"/>
    <property type="evidence" value="ECO:0007669"/>
    <property type="project" value="InterPro"/>
</dbReference>
<evidence type="ECO:0000256" key="2">
    <source>
        <dbReference type="ARBA" id="ARBA00022630"/>
    </source>
</evidence>
<dbReference type="InterPro" id="IPR050641">
    <property type="entry name" value="RIFMO-like"/>
</dbReference>
<dbReference type="Gene3D" id="3.40.30.120">
    <property type="match status" value="1"/>
</dbReference>
<dbReference type="EMBL" id="CP106982">
    <property type="protein sequence ID" value="UYF94948.1"/>
    <property type="molecule type" value="Genomic_DNA"/>
</dbReference>
<feature type="domain" description="FAD-binding" evidence="4">
    <location>
        <begin position="10"/>
        <end position="350"/>
    </location>
</feature>
<evidence type="ECO:0000313" key="5">
    <source>
        <dbReference type="EMBL" id="UYF94948.1"/>
    </source>
</evidence>
<dbReference type="RefSeq" id="WP_072636465.1">
    <property type="nucleotide sequence ID" value="NZ_CP088969.1"/>
</dbReference>
<reference evidence="5" key="1">
    <citation type="submission" date="2022-09" db="EMBL/GenBank/DDBJ databases">
        <title>The genome sequence of Rhodococcus aetherivorans N1.</title>
        <authorList>
            <person name="Jiang W."/>
        </authorList>
    </citation>
    <scope>NUCLEOTIDE SEQUENCE</scope>
    <source>
        <strain evidence="5">N1</strain>
    </source>
</reference>
<dbReference type="PRINTS" id="PR00420">
    <property type="entry name" value="RNGMNOXGNASE"/>
</dbReference>
<dbReference type="InterPro" id="IPR036188">
    <property type="entry name" value="FAD/NAD-bd_sf"/>
</dbReference>
<evidence type="ECO:0000256" key="3">
    <source>
        <dbReference type="ARBA" id="ARBA00022827"/>
    </source>
</evidence>
<dbReference type="Proteomes" id="UP001163947">
    <property type="component" value="Chromosome"/>
</dbReference>
<dbReference type="GeneID" id="83619551"/>
<dbReference type="GO" id="GO:0016709">
    <property type="term" value="F:oxidoreductase activity, acting on paired donors, with incorporation or reduction of molecular oxygen, NAD(P)H as one donor, and incorporation of one atom of oxygen"/>
    <property type="evidence" value="ECO:0007669"/>
    <property type="project" value="UniProtKB-ARBA"/>
</dbReference>
<sequence>MTVRNIHNGTVAVLGNGPVGQTTALLLARWGIRVIVLDARPERDPIGSKAICQQRDVLEVWAAVGVGEQVAAEGVTWDTASTFYRDEKLFTQPFVDNGRSAFPPFVNISQARTEQLLDERIAEEPLIEVRWGHHVDGIDQDDAGVRVLCTTPDGPAVVPVAYAVATMGARADGFRTHLGLDFAGRTFDDKFLICDIKADIPDWAHERRFYFDPEWNPGRQVLIHPCPDSTFRIDWQVPGDYDLEAETESGALDRRIRRIIGAELPYEIVWKSVYRFHARLVDRMRVGRVLVAGDCAHLVSPFGARGLNSGVGDAENAAWKLAFVLRGWADESLLDTYDLERRAAARENIEVTSATMDFLVPQTDEQRAHRLRILEAAADDADARAQVDSGRLAEPFWYADSPLTTADPARPFAGRPARGVAPQPVPGVLLPDMPVAVCGRATRLRALARAGILLLHGRDVDATTLRTLALDATSAPVRIHAIDDIDATGALAESLSAAAHEVWVVRPDAHIAAVVDTADPAVLTDAIRTATGRRVVAPLVAAV</sequence>
<dbReference type="SUPFAM" id="SSF51905">
    <property type="entry name" value="FAD/NAD(P)-binding domain"/>
    <property type="match status" value="1"/>
</dbReference>
<name>A0AA46P288_9NOCA</name>
<evidence type="ECO:0000256" key="1">
    <source>
        <dbReference type="ARBA" id="ARBA00001974"/>
    </source>
</evidence>
<gene>
    <name evidence="5" type="ORF">OCS65_04000</name>
</gene>
<protein>
    <submittedName>
        <fullName evidence="5">FAD-dependent monooxygenase</fullName>
    </submittedName>
</protein>